<dbReference type="AlphaFoldDB" id="A0A932A992"/>
<proteinExistence type="predicted"/>
<protein>
    <submittedName>
        <fullName evidence="3">Uncharacterized protein</fullName>
    </submittedName>
</protein>
<accession>A0A932A992</accession>
<name>A0A932A992_9BACT</name>
<evidence type="ECO:0000256" key="1">
    <source>
        <dbReference type="SAM" id="MobiDB-lite"/>
    </source>
</evidence>
<comment type="caution">
    <text evidence="3">The sequence shown here is derived from an EMBL/GenBank/DDBJ whole genome shotgun (WGS) entry which is preliminary data.</text>
</comment>
<sequence>MLRPDEHERSEADIRSLYQTLRQADAERAPSFAQSLRALPHRNRLGYLRAVTVAAVAAVILVVAGVNALRQRGGESPVPARPLVTAGGSPAATLVFGTGESSGGGTPHAQPAGRRRSKAAAKAVPSISTWKSPTEALLKSPADGLMTSVPSIGYTVSVPTTTQ</sequence>
<evidence type="ECO:0000313" key="4">
    <source>
        <dbReference type="Proteomes" id="UP000779809"/>
    </source>
</evidence>
<reference evidence="3" key="1">
    <citation type="submission" date="2020-07" db="EMBL/GenBank/DDBJ databases">
        <title>Huge and variable diversity of episymbiotic CPR bacteria and DPANN archaea in groundwater ecosystems.</title>
        <authorList>
            <person name="He C.Y."/>
            <person name="Keren R."/>
            <person name="Whittaker M."/>
            <person name="Farag I.F."/>
            <person name="Doudna J."/>
            <person name="Cate J.H.D."/>
            <person name="Banfield J.F."/>
        </authorList>
    </citation>
    <scope>NUCLEOTIDE SEQUENCE</scope>
    <source>
        <strain evidence="3">NC_groundwater_580_Pr5_B-0.1um_64_19</strain>
    </source>
</reference>
<dbReference type="Proteomes" id="UP000779809">
    <property type="component" value="Unassembled WGS sequence"/>
</dbReference>
<keyword evidence="2" id="KW-0812">Transmembrane</keyword>
<feature type="transmembrane region" description="Helical" evidence="2">
    <location>
        <begin position="47"/>
        <end position="69"/>
    </location>
</feature>
<feature type="region of interest" description="Disordered" evidence="1">
    <location>
        <begin position="95"/>
        <end position="125"/>
    </location>
</feature>
<dbReference type="EMBL" id="JACPNR010000011">
    <property type="protein sequence ID" value="MBI2679037.1"/>
    <property type="molecule type" value="Genomic_DNA"/>
</dbReference>
<keyword evidence="2" id="KW-1133">Transmembrane helix</keyword>
<keyword evidence="2" id="KW-0472">Membrane</keyword>
<organism evidence="3 4">
    <name type="scientific">Candidatus Korobacter versatilis</name>
    <dbReference type="NCBI Taxonomy" id="658062"/>
    <lineage>
        <taxon>Bacteria</taxon>
        <taxon>Pseudomonadati</taxon>
        <taxon>Acidobacteriota</taxon>
        <taxon>Terriglobia</taxon>
        <taxon>Terriglobales</taxon>
        <taxon>Candidatus Korobacteraceae</taxon>
        <taxon>Candidatus Korobacter</taxon>
    </lineage>
</organism>
<evidence type="ECO:0000313" key="3">
    <source>
        <dbReference type="EMBL" id="MBI2679037.1"/>
    </source>
</evidence>
<evidence type="ECO:0000256" key="2">
    <source>
        <dbReference type="SAM" id="Phobius"/>
    </source>
</evidence>
<gene>
    <name evidence="3" type="ORF">HYX28_09670</name>
</gene>